<evidence type="ECO:0000256" key="1">
    <source>
        <dbReference type="ARBA" id="ARBA00001947"/>
    </source>
</evidence>
<evidence type="ECO:0000313" key="11">
    <source>
        <dbReference type="Proteomes" id="UP001301769"/>
    </source>
</evidence>
<dbReference type="SUPFAM" id="SSF53187">
    <property type="entry name" value="Zn-dependent exopeptidases"/>
    <property type="match status" value="1"/>
</dbReference>
<evidence type="ECO:0000256" key="3">
    <source>
        <dbReference type="ARBA" id="ARBA00022670"/>
    </source>
</evidence>
<dbReference type="PANTHER" id="PTHR12147:SF26">
    <property type="entry name" value="PEPTIDASE M28 DOMAIN-CONTAINING PROTEIN"/>
    <property type="match status" value="1"/>
</dbReference>
<dbReference type="InterPro" id="IPR003137">
    <property type="entry name" value="PA_domain"/>
</dbReference>
<dbReference type="Pfam" id="PF04389">
    <property type="entry name" value="Peptidase_M28"/>
    <property type="match status" value="1"/>
</dbReference>
<dbReference type="EMBL" id="MU858237">
    <property type="protein sequence ID" value="KAK4208585.1"/>
    <property type="molecule type" value="Genomic_DNA"/>
</dbReference>
<dbReference type="Proteomes" id="UP001301769">
    <property type="component" value="Unassembled WGS sequence"/>
</dbReference>
<protein>
    <recommendedName>
        <fullName evidence="7">Peptide hydrolase</fullName>
        <ecNumber evidence="7">3.4.-.-</ecNumber>
    </recommendedName>
</protein>
<evidence type="ECO:0000259" key="9">
    <source>
        <dbReference type="Pfam" id="PF04389"/>
    </source>
</evidence>
<evidence type="ECO:0000256" key="5">
    <source>
        <dbReference type="ARBA" id="ARBA00022801"/>
    </source>
</evidence>
<feature type="domain" description="Peptidase M28" evidence="9">
    <location>
        <begin position="259"/>
        <end position="456"/>
    </location>
</feature>
<reference evidence="10" key="2">
    <citation type="submission" date="2023-05" db="EMBL/GenBank/DDBJ databases">
        <authorList>
            <consortium name="Lawrence Berkeley National Laboratory"/>
            <person name="Steindorff A."/>
            <person name="Hensen N."/>
            <person name="Bonometti L."/>
            <person name="Westerberg I."/>
            <person name="Brannstrom I.O."/>
            <person name="Guillou S."/>
            <person name="Cros-Aarteil S."/>
            <person name="Calhoun S."/>
            <person name="Haridas S."/>
            <person name="Kuo A."/>
            <person name="Mondo S."/>
            <person name="Pangilinan J."/>
            <person name="Riley R."/>
            <person name="Labutti K."/>
            <person name="Andreopoulos B."/>
            <person name="Lipzen A."/>
            <person name="Chen C."/>
            <person name="Yanf M."/>
            <person name="Daum C."/>
            <person name="Ng V."/>
            <person name="Clum A."/>
            <person name="Ohm R."/>
            <person name="Martin F."/>
            <person name="Silar P."/>
            <person name="Natvig D."/>
            <person name="Lalanne C."/>
            <person name="Gautier V."/>
            <person name="Ament-Velasquez S.L."/>
            <person name="Kruys A."/>
            <person name="Hutchinson M.I."/>
            <person name="Powell A.J."/>
            <person name="Barry K."/>
            <person name="Miller A.N."/>
            <person name="Grigoriev I.V."/>
            <person name="Debuchy R."/>
            <person name="Gladieux P."/>
            <person name="Thoren M.H."/>
            <person name="Johannesson H."/>
        </authorList>
    </citation>
    <scope>NUCLEOTIDE SEQUENCE</scope>
    <source>
        <strain evidence="10">PSN293</strain>
    </source>
</reference>
<feature type="signal peptide" evidence="7">
    <location>
        <begin position="1"/>
        <end position="18"/>
    </location>
</feature>
<dbReference type="EC" id="3.4.-.-" evidence="7"/>
<dbReference type="SUPFAM" id="SSF52025">
    <property type="entry name" value="PA domain"/>
    <property type="match status" value="1"/>
</dbReference>
<keyword evidence="10" id="KW-0031">Aminopeptidase</keyword>
<evidence type="ECO:0000256" key="4">
    <source>
        <dbReference type="ARBA" id="ARBA00022723"/>
    </source>
</evidence>
<evidence type="ECO:0000313" key="10">
    <source>
        <dbReference type="EMBL" id="KAK4208585.1"/>
    </source>
</evidence>
<keyword evidence="3 7" id="KW-0645">Protease</keyword>
<sequence>MKFSTLFTATALAGSAAAHIDDLTGQTVHAHSKRTCKQRWLDSERLQKQITTKGLMANLEELNKIAFANGGNRAFGLPGYAASVDYVWNTVSNVAGTKAWKQDFPALFNIVESISLKVDDQDIYVYGLTFSPSTSPEGLTAELVAGPEGAAGCNDASYANLDVKDKIVLVQRFSCPTGGTLAGRLLPAARAGAAAVIIYNNVATNTTAGTLSNPSPEHVPGGFINLVDGERLKARLDSGETLSAYFQQTQVVETRITQNVFVETLSGDPENVIVLGAHLDSVQAGPGINDDGSGTSLLLELFKASLKFKTKNKIRFAWWGAEENGLLGSKYYCSSLSATETNNILAYLNYDMVSKGYFGVGDADRSTHSTVPTPPGSEVIEKIYIDWFTAQGLTVTPAIITNGSDYASFWGVLNKPFGFINTGTAPAQDPCYHQACDTIDNPDPNTITVNARAAAHMLATLAMNGTELIPKTLVANATMFEEKRGLEKMGRFVTLGNGPSDVVNVLELEAMGEMHLGCGHEI</sequence>
<evidence type="ECO:0000259" key="8">
    <source>
        <dbReference type="Pfam" id="PF02225"/>
    </source>
</evidence>
<dbReference type="InterPro" id="IPR045175">
    <property type="entry name" value="M28_fam"/>
</dbReference>
<keyword evidence="4 7" id="KW-0479">Metal-binding</keyword>
<reference evidence="10" key="1">
    <citation type="journal article" date="2023" name="Mol. Phylogenet. Evol.">
        <title>Genome-scale phylogeny and comparative genomics of the fungal order Sordariales.</title>
        <authorList>
            <person name="Hensen N."/>
            <person name="Bonometti L."/>
            <person name="Westerberg I."/>
            <person name="Brannstrom I.O."/>
            <person name="Guillou S."/>
            <person name="Cros-Aarteil S."/>
            <person name="Calhoun S."/>
            <person name="Haridas S."/>
            <person name="Kuo A."/>
            <person name="Mondo S."/>
            <person name="Pangilinan J."/>
            <person name="Riley R."/>
            <person name="LaButti K."/>
            <person name="Andreopoulos B."/>
            <person name="Lipzen A."/>
            <person name="Chen C."/>
            <person name="Yan M."/>
            <person name="Daum C."/>
            <person name="Ng V."/>
            <person name="Clum A."/>
            <person name="Steindorff A."/>
            <person name="Ohm R.A."/>
            <person name="Martin F."/>
            <person name="Silar P."/>
            <person name="Natvig D.O."/>
            <person name="Lalanne C."/>
            <person name="Gautier V."/>
            <person name="Ament-Velasquez S.L."/>
            <person name="Kruys A."/>
            <person name="Hutchinson M.I."/>
            <person name="Powell A.J."/>
            <person name="Barry K."/>
            <person name="Miller A.N."/>
            <person name="Grigoriev I.V."/>
            <person name="Debuchy R."/>
            <person name="Gladieux P."/>
            <person name="Hiltunen Thoren M."/>
            <person name="Johannesson H."/>
        </authorList>
    </citation>
    <scope>NUCLEOTIDE SEQUENCE</scope>
    <source>
        <strain evidence="10">PSN293</strain>
    </source>
</reference>
<feature type="domain" description="PA" evidence="8">
    <location>
        <begin position="140"/>
        <end position="232"/>
    </location>
</feature>
<evidence type="ECO:0000256" key="2">
    <source>
        <dbReference type="ARBA" id="ARBA00005634"/>
    </source>
</evidence>
<dbReference type="Gene3D" id="3.40.630.10">
    <property type="entry name" value="Zn peptidases"/>
    <property type="match status" value="1"/>
</dbReference>
<feature type="chain" id="PRO_5042671195" description="Peptide hydrolase" evidence="7">
    <location>
        <begin position="19"/>
        <end position="522"/>
    </location>
</feature>
<name>A0AAN7B581_9PEZI</name>
<dbReference type="CDD" id="cd04816">
    <property type="entry name" value="PA_SaNapH_like"/>
    <property type="match status" value="1"/>
</dbReference>
<dbReference type="Gene3D" id="3.50.30.30">
    <property type="match status" value="1"/>
</dbReference>
<dbReference type="InterPro" id="IPR046450">
    <property type="entry name" value="PA_dom_sf"/>
</dbReference>
<organism evidence="10 11">
    <name type="scientific">Rhypophila decipiens</name>
    <dbReference type="NCBI Taxonomy" id="261697"/>
    <lineage>
        <taxon>Eukaryota</taxon>
        <taxon>Fungi</taxon>
        <taxon>Dikarya</taxon>
        <taxon>Ascomycota</taxon>
        <taxon>Pezizomycotina</taxon>
        <taxon>Sordariomycetes</taxon>
        <taxon>Sordariomycetidae</taxon>
        <taxon>Sordariales</taxon>
        <taxon>Naviculisporaceae</taxon>
        <taxon>Rhypophila</taxon>
    </lineage>
</organism>
<comment type="cofactor">
    <cofactor evidence="1">
        <name>Zn(2+)</name>
        <dbReference type="ChEBI" id="CHEBI:29105"/>
    </cofactor>
</comment>
<evidence type="ECO:0000256" key="6">
    <source>
        <dbReference type="ARBA" id="ARBA00022833"/>
    </source>
</evidence>
<comment type="similarity">
    <text evidence="2">Belongs to the peptidase M28 family. M28B subfamily.</text>
</comment>
<dbReference type="GO" id="GO:0046872">
    <property type="term" value="F:metal ion binding"/>
    <property type="evidence" value="ECO:0007669"/>
    <property type="project" value="UniProtKB-KW"/>
</dbReference>
<dbReference type="AlphaFoldDB" id="A0AAN7B581"/>
<dbReference type="Pfam" id="PF02225">
    <property type="entry name" value="PA"/>
    <property type="match status" value="1"/>
</dbReference>
<proteinExistence type="inferred from homology"/>
<evidence type="ECO:0000256" key="7">
    <source>
        <dbReference type="RuleBase" id="RU361240"/>
    </source>
</evidence>
<keyword evidence="6 7" id="KW-0862">Zinc</keyword>
<keyword evidence="11" id="KW-1185">Reference proteome</keyword>
<comment type="caution">
    <text evidence="10">The sequence shown here is derived from an EMBL/GenBank/DDBJ whole genome shotgun (WGS) entry which is preliminary data.</text>
</comment>
<dbReference type="GO" id="GO:0008235">
    <property type="term" value="F:metalloexopeptidase activity"/>
    <property type="evidence" value="ECO:0007669"/>
    <property type="project" value="InterPro"/>
</dbReference>
<keyword evidence="7" id="KW-0732">Signal</keyword>
<dbReference type="GO" id="GO:0004177">
    <property type="term" value="F:aminopeptidase activity"/>
    <property type="evidence" value="ECO:0007669"/>
    <property type="project" value="UniProtKB-KW"/>
</dbReference>
<gene>
    <name evidence="10" type="ORF">QBC37DRAFT_69714</name>
</gene>
<keyword evidence="5 7" id="KW-0378">Hydrolase</keyword>
<accession>A0AAN7B581</accession>
<dbReference type="PANTHER" id="PTHR12147">
    <property type="entry name" value="METALLOPEPTIDASE M28 FAMILY MEMBER"/>
    <property type="match status" value="1"/>
</dbReference>
<dbReference type="GO" id="GO:0006508">
    <property type="term" value="P:proteolysis"/>
    <property type="evidence" value="ECO:0007669"/>
    <property type="project" value="UniProtKB-KW"/>
</dbReference>
<dbReference type="InterPro" id="IPR007484">
    <property type="entry name" value="Peptidase_M28"/>
</dbReference>